<reference evidence="1" key="1">
    <citation type="submission" date="2023-04" db="EMBL/GenBank/DDBJ databases">
        <title>A chromosome-level genome assembly of the parasitoid wasp Eretmocerus hayati.</title>
        <authorList>
            <person name="Zhong Y."/>
            <person name="Liu S."/>
            <person name="Liu Y."/>
        </authorList>
    </citation>
    <scope>NUCLEOTIDE SEQUENCE</scope>
    <source>
        <strain evidence="1">ZJU_SS_LIU_2023</strain>
    </source>
</reference>
<dbReference type="Proteomes" id="UP001239111">
    <property type="component" value="Chromosome 3"/>
</dbReference>
<organism evidence="1 2">
    <name type="scientific">Eretmocerus hayati</name>
    <dbReference type="NCBI Taxonomy" id="131215"/>
    <lineage>
        <taxon>Eukaryota</taxon>
        <taxon>Metazoa</taxon>
        <taxon>Ecdysozoa</taxon>
        <taxon>Arthropoda</taxon>
        <taxon>Hexapoda</taxon>
        <taxon>Insecta</taxon>
        <taxon>Pterygota</taxon>
        <taxon>Neoptera</taxon>
        <taxon>Endopterygota</taxon>
        <taxon>Hymenoptera</taxon>
        <taxon>Apocrita</taxon>
        <taxon>Proctotrupomorpha</taxon>
        <taxon>Chalcidoidea</taxon>
        <taxon>Aphelinidae</taxon>
        <taxon>Aphelininae</taxon>
        <taxon>Eretmocerus</taxon>
    </lineage>
</organism>
<evidence type="ECO:0000313" key="1">
    <source>
        <dbReference type="EMBL" id="KAJ8672442.1"/>
    </source>
</evidence>
<dbReference type="EMBL" id="CM056743">
    <property type="protein sequence ID" value="KAJ8672442.1"/>
    <property type="molecule type" value="Genomic_DNA"/>
</dbReference>
<feature type="non-terminal residue" evidence="1">
    <location>
        <position position="316"/>
    </location>
</feature>
<proteinExistence type="predicted"/>
<name>A0ACC2NMX6_9HYME</name>
<comment type="caution">
    <text evidence="1">The sequence shown here is derived from an EMBL/GenBank/DDBJ whole genome shotgun (WGS) entry which is preliminary data.</text>
</comment>
<protein>
    <submittedName>
        <fullName evidence="1">Uncharacterized protein</fullName>
    </submittedName>
</protein>
<keyword evidence="2" id="KW-1185">Reference proteome</keyword>
<gene>
    <name evidence="1" type="ORF">QAD02_003701</name>
</gene>
<evidence type="ECO:0000313" key="2">
    <source>
        <dbReference type="Proteomes" id="UP001239111"/>
    </source>
</evidence>
<sequence length="316" mass="35172">MEGWTSLGVPSTIARALLEENLLIPTAIQAMTLPPAILGRKDILGAAETGSGKTLAFGIPILNGILELKKNEEMVVRTSSGIFKEKIENSPTSESDVNDSGVEKFPNSQNHSQKVKQSGNGFAQVSDDNHDNIIVNKLKPLYALILTPTRELAVQIRSHLAKAARYTNVKMAVVVGGMAAVKQERILRKCPEIVIGTPGRLWELISDGNLHLSQINSIRYLVIDETDRMLEKGHFEELHNIMAKINSKDHRIPHRQTFVFSATLTIVHDIPKHLKRKKAHYSKSKILKLTPGQKLQQVIDTLRLENPKVIDLTRKT</sequence>
<accession>A0ACC2NMX6</accession>